<gene>
    <name evidence="2" type="ORF">BT96DRAFT_1002981</name>
</gene>
<feature type="compositionally biased region" description="Low complexity" evidence="1">
    <location>
        <begin position="67"/>
        <end position="79"/>
    </location>
</feature>
<reference evidence="2" key="1">
    <citation type="journal article" date="2019" name="Environ. Microbiol.">
        <title>Fungal ecological strategies reflected in gene transcription - a case study of two litter decomposers.</title>
        <authorList>
            <person name="Barbi F."/>
            <person name="Kohler A."/>
            <person name="Barry K."/>
            <person name="Baskaran P."/>
            <person name="Daum C."/>
            <person name="Fauchery L."/>
            <person name="Ihrmark K."/>
            <person name="Kuo A."/>
            <person name="LaButti K."/>
            <person name="Lipzen A."/>
            <person name="Morin E."/>
            <person name="Grigoriev I.V."/>
            <person name="Henrissat B."/>
            <person name="Lindahl B."/>
            <person name="Martin F."/>
        </authorList>
    </citation>
    <scope>NUCLEOTIDE SEQUENCE</scope>
    <source>
        <strain evidence="2">JB14</strain>
    </source>
</reference>
<evidence type="ECO:0000256" key="1">
    <source>
        <dbReference type="SAM" id="MobiDB-lite"/>
    </source>
</evidence>
<evidence type="ECO:0000313" key="2">
    <source>
        <dbReference type="EMBL" id="KAE9389723.1"/>
    </source>
</evidence>
<evidence type="ECO:0000313" key="3">
    <source>
        <dbReference type="Proteomes" id="UP000799118"/>
    </source>
</evidence>
<organism evidence="2 3">
    <name type="scientific">Gymnopus androsaceus JB14</name>
    <dbReference type="NCBI Taxonomy" id="1447944"/>
    <lineage>
        <taxon>Eukaryota</taxon>
        <taxon>Fungi</taxon>
        <taxon>Dikarya</taxon>
        <taxon>Basidiomycota</taxon>
        <taxon>Agaricomycotina</taxon>
        <taxon>Agaricomycetes</taxon>
        <taxon>Agaricomycetidae</taxon>
        <taxon>Agaricales</taxon>
        <taxon>Marasmiineae</taxon>
        <taxon>Omphalotaceae</taxon>
        <taxon>Gymnopus</taxon>
    </lineage>
</organism>
<keyword evidence="3" id="KW-1185">Reference proteome</keyword>
<sequence length="125" mass="13676">MAEPVPFRYSGHEMNLESKERWTMRISDRLGTTPAGEVPQGTPSSHPPSPTANQAPTRSFGGGEGFGLSFPSLLGRSGWPRPPGGPKQDVGGSSFDVGWGLHICMLESQLRTCQHMRVLFIIMYF</sequence>
<dbReference type="AlphaFoldDB" id="A0A6A4GWC2"/>
<proteinExistence type="predicted"/>
<protein>
    <submittedName>
        <fullName evidence="2">Uncharacterized protein</fullName>
    </submittedName>
</protein>
<name>A0A6A4GWC2_9AGAR</name>
<feature type="region of interest" description="Disordered" evidence="1">
    <location>
        <begin position="18"/>
        <end position="91"/>
    </location>
</feature>
<dbReference type="EMBL" id="ML769685">
    <property type="protein sequence ID" value="KAE9389723.1"/>
    <property type="molecule type" value="Genomic_DNA"/>
</dbReference>
<dbReference type="Proteomes" id="UP000799118">
    <property type="component" value="Unassembled WGS sequence"/>
</dbReference>
<accession>A0A6A4GWC2</accession>
<feature type="compositionally biased region" description="Basic and acidic residues" evidence="1">
    <location>
        <begin position="18"/>
        <end position="28"/>
    </location>
</feature>